<evidence type="ECO:0000256" key="4">
    <source>
        <dbReference type="ARBA" id="ARBA00023015"/>
    </source>
</evidence>
<evidence type="ECO:0000256" key="2">
    <source>
        <dbReference type="ARBA" id="ARBA00022723"/>
    </source>
</evidence>
<feature type="compositionally biased region" description="Low complexity" evidence="8">
    <location>
        <begin position="135"/>
        <end position="147"/>
    </location>
</feature>
<keyword evidence="6" id="KW-0804">Transcription</keyword>
<feature type="region of interest" description="Disordered" evidence="8">
    <location>
        <begin position="101"/>
        <end position="150"/>
    </location>
</feature>
<keyword evidence="3" id="KW-0862">Zinc</keyword>
<keyword evidence="4" id="KW-0805">Transcription regulation</keyword>
<feature type="domain" description="Zn(2)-C6 fungal-type" evidence="9">
    <location>
        <begin position="30"/>
        <end position="61"/>
    </location>
</feature>
<dbReference type="SUPFAM" id="SSF57701">
    <property type="entry name" value="Zn2/Cys6 DNA-binding domain"/>
    <property type="match status" value="1"/>
</dbReference>
<dbReference type="GO" id="GO:0003677">
    <property type="term" value="F:DNA binding"/>
    <property type="evidence" value="ECO:0007669"/>
    <property type="project" value="UniProtKB-KW"/>
</dbReference>
<evidence type="ECO:0000256" key="8">
    <source>
        <dbReference type="SAM" id="MobiDB-lite"/>
    </source>
</evidence>
<dbReference type="FunCoup" id="A0A168KL37">
    <property type="interactions" value="216"/>
</dbReference>
<evidence type="ECO:0000256" key="3">
    <source>
        <dbReference type="ARBA" id="ARBA00022833"/>
    </source>
</evidence>
<evidence type="ECO:0000313" key="11">
    <source>
        <dbReference type="Proteomes" id="UP000078561"/>
    </source>
</evidence>
<dbReference type="CDD" id="cd00067">
    <property type="entry name" value="GAL4"/>
    <property type="match status" value="1"/>
</dbReference>
<dbReference type="Pfam" id="PF00172">
    <property type="entry name" value="Zn_clus"/>
    <property type="match status" value="1"/>
</dbReference>
<keyword evidence="11" id="KW-1185">Reference proteome</keyword>
<dbReference type="InterPro" id="IPR036864">
    <property type="entry name" value="Zn2-C6_fun-type_DNA-bd_sf"/>
</dbReference>
<dbReference type="OMA" id="ESIQWYT"/>
<feature type="region of interest" description="Disordered" evidence="8">
    <location>
        <begin position="806"/>
        <end position="825"/>
    </location>
</feature>
<dbReference type="CDD" id="cd12148">
    <property type="entry name" value="fungal_TF_MHR"/>
    <property type="match status" value="1"/>
</dbReference>
<dbReference type="STRING" id="4829.A0A168KL37"/>
<evidence type="ECO:0000259" key="9">
    <source>
        <dbReference type="PROSITE" id="PS50048"/>
    </source>
</evidence>
<proteinExistence type="predicted"/>
<dbReference type="SMART" id="SM00906">
    <property type="entry name" value="Fungal_trans"/>
    <property type="match status" value="1"/>
</dbReference>
<evidence type="ECO:0000256" key="1">
    <source>
        <dbReference type="ARBA" id="ARBA00004123"/>
    </source>
</evidence>
<dbReference type="InterPro" id="IPR001138">
    <property type="entry name" value="Zn2Cys6_DnaBD"/>
</dbReference>
<name>A0A168KL37_ABSGL</name>
<dbReference type="Proteomes" id="UP000078561">
    <property type="component" value="Unassembled WGS sequence"/>
</dbReference>
<dbReference type="PANTHER" id="PTHR31313:SF81">
    <property type="entry name" value="TY1 ENHANCER ACTIVATOR"/>
    <property type="match status" value="1"/>
</dbReference>
<protein>
    <recommendedName>
        <fullName evidence="9">Zn(2)-C6 fungal-type domain-containing protein</fullName>
    </recommendedName>
</protein>
<dbReference type="AlphaFoldDB" id="A0A168KL37"/>
<reference evidence="10" key="1">
    <citation type="submission" date="2016-04" db="EMBL/GenBank/DDBJ databases">
        <authorList>
            <person name="Evans L.H."/>
            <person name="Alamgir A."/>
            <person name="Owens N."/>
            <person name="Weber N.D."/>
            <person name="Virtaneva K."/>
            <person name="Barbian K."/>
            <person name="Babar A."/>
            <person name="Rosenke K."/>
        </authorList>
    </citation>
    <scope>NUCLEOTIDE SEQUENCE [LARGE SCALE GENOMIC DNA]</scope>
    <source>
        <strain evidence="10">CBS 101.48</strain>
    </source>
</reference>
<dbReference type="PANTHER" id="PTHR31313">
    <property type="entry name" value="TY1 ENHANCER ACTIVATOR"/>
    <property type="match status" value="1"/>
</dbReference>
<dbReference type="GO" id="GO:0008270">
    <property type="term" value="F:zinc ion binding"/>
    <property type="evidence" value="ECO:0007669"/>
    <property type="project" value="InterPro"/>
</dbReference>
<evidence type="ECO:0000256" key="7">
    <source>
        <dbReference type="ARBA" id="ARBA00023242"/>
    </source>
</evidence>
<keyword evidence="7" id="KW-0539">Nucleus</keyword>
<gene>
    <name evidence="10" type="primary">ABSGL_00183.1 scaffold 349</name>
</gene>
<dbReference type="InParanoid" id="A0A168KL37"/>
<dbReference type="GO" id="GO:0005634">
    <property type="term" value="C:nucleus"/>
    <property type="evidence" value="ECO:0007669"/>
    <property type="project" value="UniProtKB-SubCell"/>
</dbReference>
<dbReference type="OrthoDB" id="2110361at2759"/>
<dbReference type="Pfam" id="PF04082">
    <property type="entry name" value="Fungal_trans"/>
    <property type="match status" value="1"/>
</dbReference>
<dbReference type="InterPro" id="IPR007219">
    <property type="entry name" value="XnlR_reg_dom"/>
</dbReference>
<dbReference type="Gene3D" id="4.10.240.10">
    <property type="entry name" value="Zn(2)-C6 fungal-type DNA-binding domain"/>
    <property type="match status" value="1"/>
</dbReference>
<accession>A0A168KL37</accession>
<dbReference type="GO" id="GO:0006351">
    <property type="term" value="P:DNA-templated transcription"/>
    <property type="evidence" value="ECO:0007669"/>
    <property type="project" value="InterPro"/>
</dbReference>
<dbReference type="InterPro" id="IPR051615">
    <property type="entry name" value="Transcr_Regulatory_Elem"/>
</dbReference>
<evidence type="ECO:0000256" key="6">
    <source>
        <dbReference type="ARBA" id="ARBA00023163"/>
    </source>
</evidence>
<comment type="subcellular location">
    <subcellularLocation>
        <location evidence="1">Nucleus</location>
    </subcellularLocation>
</comment>
<dbReference type="SMART" id="SM00066">
    <property type="entry name" value="GAL4"/>
    <property type="match status" value="1"/>
</dbReference>
<keyword evidence="5" id="KW-0238">DNA-binding</keyword>
<keyword evidence="2" id="KW-0479">Metal-binding</keyword>
<dbReference type="GO" id="GO:0000981">
    <property type="term" value="F:DNA-binding transcription factor activity, RNA polymerase II-specific"/>
    <property type="evidence" value="ECO:0007669"/>
    <property type="project" value="InterPro"/>
</dbReference>
<evidence type="ECO:0000313" key="10">
    <source>
        <dbReference type="EMBL" id="SAL94891.1"/>
    </source>
</evidence>
<evidence type="ECO:0000256" key="5">
    <source>
        <dbReference type="ARBA" id="ARBA00023125"/>
    </source>
</evidence>
<feature type="compositionally biased region" description="Pro residues" evidence="8">
    <location>
        <begin position="814"/>
        <end position="823"/>
    </location>
</feature>
<dbReference type="PROSITE" id="PS00463">
    <property type="entry name" value="ZN2_CY6_FUNGAL_1"/>
    <property type="match status" value="1"/>
</dbReference>
<dbReference type="PROSITE" id="PS50048">
    <property type="entry name" value="ZN2_CY6_FUNGAL_2"/>
    <property type="match status" value="1"/>
</dbReference>
<sequence length="846" mass="95736">MDPDYGHAMGYYPPTTVATPPLKRTRAKRSCDFCRQRKSKCDADTSTPCTNCKSWGYTCEFQTVRKKRGPPSVYVDNLEKRCKKMERLLTQLTNSTIKDLERSDFSPTHQRGLSDPCVVSDDSSSSSDDDDDDAQQQQQQQQQRPDSTTTILDRLAQLDIQDYDSLKYTGQSAGLFDSDALFSSSSSATPPPSTKDETPVCIAWPGRQDMVLQRMADDQVMVVRTEKSALTGKVDTRLDVGLSLNSAFTHDDVSMATTARTTTAVPKPSKPLINQMIQLYFTHLHTSLPIINKHRFLHLYNTHSPALPKVLFQAVLAVTFRFASHHSLIPTTGHADHFFRKVMKHLRDPARSRLCHVQAGLLATLYLDMEDGDVESIQWHTLGKAIRMAQDLGLHRSCDQWHLLPASEIETRHRVFYACYALDRWIGARAGKPLTILDRDFDTTLPSMYEVIDHLQDTGGEKHQENTTTKPPVYRAFVLWVKLAEIVGRVLKALYAPSAKKANSNANLDDPMILVVFDRRLKHWYGLLEEQVDGMPLPLAQKVSLQIYYNTVILLLRRPFLSFSKYLTLEHLVVESRQVSLQVASDLTRLVQQNKQIKITEYHTSWFASSYLLPTCYIYAMFLSSLAHLTIVLHCPESDRRALLNSIHLIESHLQLPASRRALEILNMLVTLHNLKSVTTTTTTIATAPMMIKTEDVDTLALHHHQPFYSHPAPPPPPPHDTISPYYPATTAEHYQPIPPQPYFTQPAPPAPKGDEMPKTLWFQRYVNTSVVGGVPAEIHHEVQSDLSHHYDPSSFLNDMYTSSNFIQPSTSQVPPPPQPPNTISPSNLNLQDWQYYMTLHPPLSK</sequence>
<organism evidence="10">
    <name type="scientific">Absidia glauca</name>
    <name type="common">Pin mould</name>
    <dbReference type="NCBI Taxonomy" id="4829"/>
    <lineage>
        <taxon>Eukaryota</taxon>
        <taxon>Fungi</taxon>
        <taxon>Fungi incertae sedis</taxon>
        <taxon>Mucoromycota</taxon>
        <taxon>Mucoromycotina</taxon>
        <taxon>Mucoromycetes</taxon>
        <taxon>Mucorales</taxon>
        <taxon>Cunninghamellaceae</taxon>
        <taxon>Absidia</taxon>
    </lineage>
</organism>
<dbReference type="EMBL" id="LT550042">
    <property type="protein sequence ID" value="SAL94891.1"/>
    <property type="molecule type" value="Genomic_DNA"/>
</dbReference>